<dbReference type="SUPFAM" id="SSF51197">
    <property type="entry name" value="Clavaminate synthase-like"/>
    <property type="match status" value="1"/>
</dbReference>
<evidence type="ECO:0000313" key="8">
    <source>
        <dbReference type="Proteomes" id="UP000308697"/>
    </source>
</evidence>
<evidence type="ECO:0000256" key="3">
    <source>
        <dbReference type="ARBA" id="ARBA00022964"/>
    </source>
</evidence>
<dbReference type="RefSeq" id="WP_136743038.1">
    <property type="nucleotide sequence ID" value="NZ_SUMB01000011.1"/>
</dbReference>
<evidence type="ECO:0000256" key="4">
    <source>
        <dbReference type="ARBA" id="ARBA00023002"/>
    </source>
</evidence>
<evidence type="ECO:0000313" key="7">
    <source>
        <dbReference type="EMBL" id="TJZ45295.1"/>
    </source>
</evidence>
<comment type="similarity">
    <text evidence="1">Belongs to the TfdA dioxygenase family.</text>
</comment>
<keyword evidence="4" id="KW-0560">Oxidoreductase</keyword>
<evidence type="ECO:0000256" key="1">
    <source>
        <dbReference type="ARBA" id="ARBA00005896"/>
    </source>
</evidence>
<evidence type="ECO:0000259" key="6">
    <source>
        <dbReference type="Pfam" id="PF02668"/>
    </source>
</evidence>
<dbReference type="PANTHER" id="PTHR30468:SF1">
    <property type="entry name" value="ALPHA-KETOGLUTARATE-DEPENDENT SULFONATE DIOXYGENASE"/>
    <property type="match status" value="1"/>
</dbReference>
<organism evidence="7 8">
    <name type="scientific">Streptomyces piniterrae</name>
    <dbReference type="NCBI Taxonomy" id="2571125"/>
    <lineage>
        <taxon>Bacteria</taxon>
        <taxon>Bacillati</taxon>
        <taxon>Actinomycetota</taxon>
        <taxon>Actinomycetes</taxon>
        <taxon>Kitasatosporales</taxon>
        <taxon>Streptomycetaceae</taxon>
        <taxon>Streptomyces</taxon>
    </lineage>
</organism>
<dbReference type="EMBL" id="SUMB01000011">
    <property type="protein sequence ID" value="TJZ45295.1"/>
    <property type="molecule type" value="Genomic_DNA"/>
</dbReference>
<dbReference type="GO" id="GO:0046872">
    <property type="term" value="F:metal ion binding"/>
    <property type="evidence" value="ECO:0007669"/>
    <property type="project" value="UniProtKB-KW"/>
</dbReference>
<proteinExistence type="inferred from homology"/>
<name>A0A4U0MW43_9ACTN</name>
<evidence type="ECO:0000256" key="2">
    <source>
        <dbReference type="ARBA" id="ARBA00022723"/>
    </source>
</evidence>
<dbReference type="Pfam" id="PF02668">
    <property type="entry name" value="TauD"/>
    <property type="match status" value="1"/>
</dbReference>
<dbReference type="InterPro" id="IPR051323">
    <property type="entry name" value="AtsK-like"/>
</dbReference>
<evidence type="ECO:0000256" key="5">
    <source>
        <dbReference type="ARBA" id="ARBA00023004"/>
    </source>
</evidence>
<keyword evidence="3 7" id="KW-0223">Dioxygenase</keyword>
<reference evidence="7 8" key="1">
    <citation type="submission" date="2019-04" db="EMBL/GenBank/DDBJ databases">
        <title>Streptomyces piniterrae sp. nov., a heliquinomycin-producing actinomycete isolated from rhizosphere soil of Pinus yunnanensis.</title>
        <authorList>
            <person name="Zhuang X."/>
            <person name="Zhao J."/>
        </authorList>
    </citation>
    <scope>NUCLEOTIDE SEQUENCE [LARGE SCALE GENOMIC DNA]</scope>
    <source>
        <strain evidence="8">jys28</strain>
    </source>
</reference>
<comment type="caution">
    <text evidence="7">The sequence shown here is derived from an EMBL/GenBank/DDBJ whole genome shotgun (WGS) entry which is preliminary data.</text>
</comment>
<keyword evidence="8" id="KW-1185">Reference proteome</keyword>
<gene>
    <name evidence="7" type="ORF">FCH28_28525</name>
</gene>
<dbReference type="InterPro" id="IPR003819">
    <property type="entry name" value="TauD/TfdA-like"/>
</dbReference>
<feature type="domain" description="TauD/TfdA-like" evidence="6">
    <location>
        <begin position="2"/>
        <end position="274"/>
    </location>
</feature>
<dbReference type="InterPro" id="IPR042098">
    <property type="entry name" value="TauD-like_sf"/>
</dbReference>
<dbReference type="GO" id="GO:0006790">
    <property type="term" value="P:sulfur compound metabolic process"/>
    <property type="evidence" value="ECO:0007669"/>
    <property type="project" value="TreeGrafter"/>
</dbReference>
<dbReference type="PANTHER" id="PTHR30468">
    <property type="entry name" value="ALPHA-KETOGLUTARATE-DEPENDENT SULFONATE DIOXYGENASE"/>
    <property type="match status" value="1"/>
</dbReference>
<dbReference type="Gene3D" id="3.60.130.10">
    <property type="entry name" value="Clavaminate synthase-like"/>
    <property type="match status" value="1"/>
</dbReference>
<dbReference type="GO" id="GO:0000908">
    <property type="term" value="F:taurine dioxygenase activity"/>
    <property type="evidence" value="ECO:0007669"/>
    <property type="project" value="TreeGrafter"/>
</dbReference>
<accession>A0A4U0MW43</accession>
<dbReference type="GO" id="GO:0005737">
    <property type="term" value="C:cytoplasm"/>
    <property type="evidence" value="ECO:0007669"/>
    <property type="project" value="TreeGrafter"/>
</dbReference>
<sequence length="279" mass="31451">MEIRDLTAFIGSEIAGVTYEDLQRPEIFGLVHDALNRRELIVVRGLDITPEQQIALARKIGEPVPFHNPRYRHPRYPEILVSSNVVKADKPIGLARVGNYWHQDGSFLKDPEAYTFLHGVDVPQTSGHTLFANACDVYDRLPDKWKSTIDGRTAVHTNAKRVRVTEKHVGLSVAELRAVVEADAHFTEHPLVRRDAFTGRSYVYGTPERLHSVTGLDAHGKEAYFAQLDGLIQDPEHIYTHRWTPLDLVVWKSATTFHAATAVEPGHHRTVHRVSIAAR</sequence>
<dbReference type="OrthoDB" id="581608at2"/>
<dbReference type="Proteomes" id="UP000308697">
    <property type="component" value="Unassembled WGS sequence"/>
</dbReference>
<keyword evidence="5" id="KW-0408">Iron</keyword>
<protein>
    <submittedName>
        <fullName evidence="7">TauD/TfdA family dioxygenase</fullName>
    </submittedName>
</protein>
<dbReference type="AlphaFoldDB" id="A0A4U0MW43"/>
<keyword evidence="2" id="KW-0479">Metal-binding</keyword>